<keyword evidence="4" id="KW-1185">Reference proteome</keyword>
<evidence type="ECO:0000313" key="2">
    <source>
        <dbReference type="EMBL" id="EEB12789.1"/>
    </source>
</evidence>
<dbReference type="KEGG" id="phu:Phum_PHUM206170"/>
<organism>
    <name type="scientific">Pediculus humanus subsp. corporis</name>
    <name type="common">Body louse</name>
    <dbReference type="NCBI Taxonomy" id="121224"/>
    <lineage>
        <taxon>Eukaryota</taxon>
        <taxon>Metazoa</taxon>
        <taxon>Ecdysozoa</taxon>
        <taxon>Arthropoda</taxon>
        <taxon>Hexapoda</taxon>
        <taxon>Insecta</taxon>
        <taxon>Pterygota</taxon>
        <taxon>Neoptera</taxon>
        <taxon>Paraneoptera</taxon>
        <taxon>Psocodea</taxon>
        <taxon>Troctomorpha</taxon>
        <taxon>Phthiraptera</taxon>
        <taxon>Anoplura</taxon>
        <taxon>Pediculidae</taxon>
        <taxon>Pediculus</taxon>
    </lineage>
</organism>
<gene>
    <name evidence="3" type="primary">8237361</name>
    <name evidence="2" type="ORF">Phum_PHUM206170</name>
</gene>
<name>E0VHD3_PEDHC</name>
<evidence type="ECO:0000256" key="1">
    <source>
        <dbReference type="SAM" id="MobiDB-lite"/>
    </source>
</evidence>
<dbReference type="EMBL" id="AAZO01002388">
    <property type="status" value="NOT_ANNOTATED_CDS"/>
    <property type="molecule type" value="Genomic_DNA"/>
</dbReference>
<evidence type="ECO:0000313" key="3">
    <source>
        <dbReference type="EnsemblMetazoa" id="PHUM206170-PA"/>
    </source>
</evidence>
<dbReference type="RefSeq" id="XP_002425527.1">
    <property type="nucleotide sequence ID" value="XM_002425482.1"/>
</dbReference>
<evidence type="ECO:0000313" key="4">
    <source>
        <dbReference type="Proteomes" id="UP000009046"/>
    </source>
</evidence>
<dbReference type="HOGENOM" id="CLU_2226314_0_0_1"/>
<reference evidence="2" key="2">
    <citation type="submission" date="2007-04" db="EMBL/GenBank/DDBJ databases">
        <title>The genome of the human body louse.</title>
        <authorList>
            <consortium name="The Human Body Louse Genome Consortium"/>
            <person name="Kirkness E."/>
            <person name="Walenz B."/>
            <person name="Hass B."/>
            <person name="Bruggner R."/>
            <person name="Strausberg R."/>
        </authorList>
    </citation>
    <scope>NUCLEOTIDE SEQUENCE</scope>
    <source>
        <strain evidence="2">USDA</strain>
    </source>
</reference>
<reference evidence="2" key="1">
    <citation type="submission" date="2007-04" db="EMBL/GenBank/DDBJ databases">
        <title>Annotation of Pediculus humanus corporis strain USDA.</title>
        <authorList>
            <person name="Kirkness E."/>
            <person name="Hannick L."/>
            <person name="Hass B."/>
            <person name="Bruggner R."/>
            <person name="Lawson D."/>
            <person name="Bidwell S."/>
            <person name="Joardar V."/>
            <person name="Caler E."/>
            <person name="Walenz B."/>
            <person name="Inman J."/>
            <person name="Schobel S."/>
            <person name="Galinsky K."/>
            <person name="Amedeo P."/>
            <person name="Strausberg R."/>
        </authorList>
    </citation>
    <scope>NUCLEOTIDE SEQUENCE</scope>
    <source>
        <strain evidence="2">USDA</strain>
    </source>
</reference>
<accession>E0VHD3</accession>
<dbReference type="VEuPathDB" id="VectorBase:PHUM206170"/>
<dbReference type="Proteomes" id="UP000009046">
    <property type="component" value="Unassembled WGS sequence"/>
</dbReference>
<feature type="region of interest" description="Disordered" evidence="1">
    <location>
        <begin position="57"/>
        <end position="106"/>
    </location>
</feature>
<proteinExistence type="predicted"/>
<protein>
    <submittedName>
        <fullName evidence="2 3">Uncharacterized protein</fullName>
    </submittedName>
</protein>
<dbReference type="GeneID" id="8237361"/>
<dbReference type="InParanoid" id="E0VHD3"/>
<sequence>MNCAEDCSLPKPASSPLLTNSEYRQTPIHIKEEDVGSNLLMAKNGLGHRIKQEILDNSVDHTEVRDEDGSGDAVREEDMLLDHFEESDPDERNSIPFDDSEKSREV</sequence>
<dbReference type="AlphaFoldDB" id="E0VHD3"/>
<feature type="region of interest" description="Disordered" evidence="1">
    <location>
        <begin position="1"/>
        <end position="20"/>
    </location>
</feature>
<dbReference type="CTD" id="8237361"/>
<dbReference type="EMBL" id="DS235169">
    <property type="protein sequence ID" value="EEB12789.1"/>
    <property type="molecule type" value="Genomic_DNA"/>
</dbReference>
<dbReference type="EnsemblMetazoa" id="PHUM206170-RA">
    <property type="protein sequence ID" value="PHUM206170-PA"/>
    <property type="gene ID" value="PHUM206170"/>
</dbReference>
<reference evidence="3" key="3">
    <citation type="submission" date="2021-02" db="UniProtKB">
        <authorList>
            <consortium name="EnsemblMetazoa"/>
        </authorList>
    </citation>
    <scope>IDENTIFICATION</scope>
    <source>
        <strain evidence="3">USDA</strain>
    </source>
</reference>